<dbReference type="Proteomes" id="UP000487882">
    <property type="component" value="Unassembled WGS sequence"/>
</dbReference>
<dbReference type="InterPro" id="IPR000600">
    <property type="entry name" value="ROK"/>
</dbReference>
<dbReference type="EMBL" id="WNLP01000003">
    <property type="protein sequence ID" value="MUH59519.1"/>
    <property type="molecule type" value="Genomic_DNA"/>
</dbReference>
<dbReference type="AlphaFoldDB" id="A0A7K1J4P5"/>
<comment type="similarity">
    <text evidence="1">Belongs to the ROK (NagC/XylR) family.</text>
</comment>
<keyword evidence="4" id="KW-1185">Reference proteome</keyword>
<gene>
    <name evidence="3" type="ORF">GSD1FS_0848</name>
</gene>
<sequence>MSGILAFDIGGTKIASGVVQLPSDDSGRPKITLQDEIPTRPSEGGDKVRERLICFAASQLESARLDGLEIEGIGIAAAGVPDSATGEIISATDILPGWRGQQLYAAFAEITDLPVYMVGDVIAHGIGEAHYGAGRGSRKLLSIGVGTGIGGAIIIDGDPYLGAHGVAGHAGHMTSPLGQGFLCSCGSAEGHIEPVASGQGLANLYNRRTGRQLVSSGAQVAQLAQEGDKLATSTLSDSAEALGACIGGMANLIDPDGIVISGSVTKAGPVWWNALQKGFSHSALPLLSRILLVDGNLGGQAPLIGAAVAAHRHIAHQ</sequence>
<comment type="caution">
    <text evidence="3">The sequence shown here is derived from an EMBL/GenBank/DDBJ whole genome shotgun (WGS) entry which is preliminary data.</text>
</comment>
<dbReference type="PANTHER" id="PTHR18964">
    <property type="entry name" value="ROK (REPRESSOR, ORF, KINASE) FAMILY"/>
    <property type="match status" value="1"/>
</dbReference>
<organism evidence="3 4">
    <name type="scientific">Bifidobacterium canis</name>
    <dbReference type="NCBI Taxonomy" id="2610880"/>
    <lineage>
        <taxon>Bacteria</taxon>
        <taxon>Bacillati</taxon>
        <taxon>Actinomycetota</taxon>
        <taxon>Actinomycetes</taxon>
        <taxon>Bifidobacteriales</taxon>
        <taxon>Bifidobacteriaceae</taxon>
        <taxon>Bifidobacterium</taxon>
    </lineage>
</organism>
<dbReference type="PROSITE" id="PS01125">
    <property type="entry name" value="ROK"/>
    <property type="match status" value="1"/>
</dbReference>
<protein>
    <submittedName>
        <fullName evidence="3">ROK family transcriptional regulator</fullName>
    </submittedName>
</protein>
<evidence type="ECO:0000256" key="2">
    <source>
        <dbReference type="SAM" id="MobiDB-lite"/>
    </source>
</evidence>
<dbReference type="InterPro" id="IPR049874">
    <property type="entry name" value="ROK_cs"/>
</dbReference>
<feature type="region of interest" description="Disordered" evidence="2">
    <location>
        <begin position="25"/>
        <end position="45"/>
    </location>
</feature>
<proteinExistence type="inferred from homology"/>
<reference evidence="3 4" key="1">
    <citation type="submission" date="2019-09" db="EMBL/GenBank/DDBJ databases">
        <title>Bifidobacterium canis sp. nov., isolated from the digestive tract of German Shepherd dog puppy.</title>
        <authorList>
            <person name="Bunesova V."/>
        </authorList>
    </citation>
    <scope>NUCLEOTIDE SEQUENCE [LARGE SCALE GENOMIC DNA]</scope>
    <source>
        <strain evidence="3 4">GSD1FS</strain>
    </source>
</reference>
<accession>A0A7K1J4P5</accession>
<dbReference type="Pfam" id="PF00480">
    <property type="entry name" value="ROK"/>
    <property type="match status" value="1"/>
</dbReference>
<dbReference type="InterPro" id="IPR043129">
    <property type="entry name" value="ATPase_NBD"/>
</dbReference>
<name>A0A7K1J4P5_9BIFI</name>
<dbReference type="SUPFAM" id="SSF53067">
    <property type="entry name" value="Actin-like ATPase domain"/>
    <property type="match status" value="1"/>
</dbReference>
<dbReference type="RefSeq" id="WP_155588500.1">
    <property type="nucleotide sequence ID" value="NZ_WNLP01000003.1"/>
</dbReference>
<dbReference type="PANTHER" id="PTHR18964:SF169">
    <property type="entry name" value="N-ACETYLMANNOSAMINE KINASE"/>
    <property type="match status" value="1"/>
</dbReference>
<evidence type="ECO:0000256" key="1">
    <source>
        <dbReference type="ARBA" id="ARBA00006479"/>
    </source>
</evidence>
<evidence type="ECO:0000313" key="3">
    <source>
        <dbReference type="EMBL" id="MUH59519.1"/>
    </source>
</evidence>
<dbReference type="Gene3D" id="3.30.420.40">
    <property type="match status" value="2"/>
</dbReference>
<evidence type="ECO:0000313" key="4">
    <source>
        <dbReference type="Proteomes" id="UP000487882"/>
    </source>
</evidence>